<keyword evidence="3" id="KW-0813">Transport</keyword>
<organism evidence="13 14">
    <name type="scientific">Azospirillum melinis</name>
    <dbReference type="NCBI Taxonomy" id="328839"/>
    <lineage>
        <taxon>Bacteria</taxon>
        <taxon>Pseudomonadati</taxon>
        <taxon>Pseudomonadota</taxon>
        <taxon>Alphaproteobacteria</taxon>
        <taxon>Rhodospirillales</taxon>
        <taxon>Azospirillaceae</taxon>
        <taxon>Azospirillum</taxon>
    </lineage>
</organism>
<feature type="compositionally biased region" description="Pro residues" evidence="10">
    <location>
        <begin position="84"/>
        <end position="104"/>
    </location>
</feature>
<protein>
    <submittedName>
        <fullName evidence="13">TonB family protein</fullName>
    </submittedName>
</protein>
<comment type="similarity">
    <text evidence="2">Belongs to the TonB family.</text>
</comment>
<feature type="compositionally biased region" description="Pro residues" evidence="10">
    <location>
        <begin position="129"/>
        <end position="144"/>
    </location>
</feature>
<dbReference type="Proteomes" id="UP000605086">
    <property type="component" value="Unassembled WGS sequence"/>
</dbReference>
<evidence type="ECO:0000256" key="10">
    <source>
        <dbReference type="SAM" id="MobiDB-lite"/>
    </source>
</evidence>
<keyword evidence="8 11" id="KW-1133">Transmembrane helix</keyword>
<name>A0ABX2KHA1_9PROT</name>
<comment type="caution">
    <text evidence="13">The sequence shown here is derived from an EMBL/GenBank/DDBJ whole genome shotgun (WGS) entry which is preliminary data.</text>
</comment>
<evidence type="ECO:0000256" key="6">
    <source>
        <dbReference type="ARBA" id="ARBA00022692"/>
    </source>
</evidence>
<dbReference type="InterPro" id="IPR006260">
    <property type="entry name" value="TonB/TolA_C"/>
</dbReference>
<keyword evidence="4" id="KW-1003">Cell membrane</keyword>
<evidence type="ECO:0000256" key="3">
    <source>
        <dbReference type="ARBA" id="ARBA00022448"/>
    </source>
</evidence>
<evidence type="ECO:0000256" key="9">
    <source>
        <dbReference type="ARBA" id="ARBA00023136"/>
    </source>
</evidence>
<accession>A0ABX2KHA1</accession>
<keyword evidence="7" id="KW-0653">Protein transport</keyword>
<evidence type="ECO:0000313" key="14">
    <source>
        <dbReference type="Proteomes" id="UP000605086"/>
    </source>
</evidence>
<evidence type="ECO:0000313" key="13">
    <source>
        <dbReference type="EMBL" id="NUB02076.1"/>
    </source>
</evidence>
<dbReference type="PRINTS" id="PR01217">
    <property type="entry name" value="PRICHEXTENSN"/>
</dbReference>
<feature type="compositionally biased region" description="Pro residues" evidence="10">
    <location>
        <begin position="155"/>
        <end position="166"/>
    </location>
</feature>
<dbReference type="PANTHER" id="PTHR33446">
    <property type="entry name" value="PROTEIN TONB-RELATED"/>
    <property type="match status" value="1"/>
</dbReference>
<feature type="domain" description="TonB C-terminal" evidence="12">
    <location>
        <begin position="221"/>
        <end position="312"/>
    </location>
</feature>
<comment type="subcellular location">
    <subcellularLocation>
        <location evidence="1">Cell inner membrane</location>
        <topology evidence="1">Single-pass membrane protein</topology>
        <orientation evidence="1">Periplasmic side</orientation>
    </subcellularLocation>
</comment>
<evidence type="ECO:0000256" key="8">
    <source>
        <dbReference type="ARBA" id="ARBA00022989"/>
    </source>
</evidence>
<dbReference type="InterPro" id="IPR051045">
    <property type="entry name" value="TonB-dependent_transducer"/>
</dbReference>
<sequence length="312" mass="31422">MAEAARQAAGRGAPPVGEGCIVAATAASMILHATVAAWLLIPTAVPSAKPAVGPDVIAVDLVMEEPAVAEASEATAGLSASAPEPLPAMPEPVRPELPIPPPSSFTPEPLSEPAAAVPEPSPDLQHLPPVVPVPEPPVFPPPVQEPAAADSSALPPSPPPAPPRPSTAPSRKPRTPAVAALPKPTTAGTPSPAAATPTAAAGLPLSAPPTPPSTSSSVTADYAATVNGRLERAKTYPRLARMRREEGTVQVRFTLARDGTVTACTVTGGSGHDLLDVEACALVYRASPMPPPPDAGPGGRLDMAVPIRFSLN</sequence>
<evidence type="ECO:0000256" key="11">
    <source>
        <dbReference type="SAM" id="Phobius"/>
    </source>
</evidence>
<dbReference type="PROSITE" id="PS52015">
    <property type="entry name" value="TONB_CTD"/>
    <property type="match status" value="1"/>
</dbReference>
<feature type="region of interest" description="Disordered" evidence="10">
    <location>
        <begin position="73"/>
        <end position="219"/>
    </location>
</feature>
<feature type="compositionally biased region" description="Low complexity" evidence="10">
    <location>
        <begin position="105"/>
        <end position="118"/>
    </location>
</feature>
<dbReference type="PANTHER" id="PTHR33446:SF2">
    <property type="entry name" value="PROTEIN TONB"/>
    <property type="match status" value="1"/>
</dbReference>
<dbReference type="EMBL" id="WHOS01000034">
    <property type="protein sequence ID" value="NUB02076.1"/>
    <property type="molecule type" value="Genomic_DNA"/>
</dbReference>
<feature type="compositionally biased region" description="Low complexity" evidence="10">
    <location>
        <begin position="145"/>
        <end position="154"/>
    </location>
</feature>
<dbReference type="Gene3D" id="3.30.1150.10">
    <property type="match status" value="1"/>
</dbReference>
<dbReference type="InterPro" id="IPR037682">
    <property type="entry name" value="TonB_C"/>
</dbReference>
<evidence type="ECO:0000256" key="1">
    <source>
        <dbReference type="ARBA" id="ARBA00004383"/>
    </source>
</evidence>
<dbReference type="Pfam" id="PF03544">
    <property type="entry name" value="TonB_C"/>
    <property type="match status" value="1"/>
</dbReference>
<evidence type="ECO:0000256" key="5">
    <source>
        <dbReference type="ARBA" id="ARBA00022519"/>
    </source>
</evidence>
<keyword evidence="6 11" id="KW-0812">Transmembrane</keyword>
<gene>
    <name evidence="13" type="ORF">GBZ48_22795</name>
</gene>
<keyword evidence="5" id="KW-0997">Cell inner membrane</keyword>
<keyword evidence="9 11" id="KW-0472">Membrane</keyword>
<evidence type="ECO:0000259" key="12">
    <source>
        <dbReference type="PROSITE" id="PS52015"/>
    </source>
</evidence>
<evidence type="ECO:0000256" key="2">
    <source>
        <dbReference type="ARBA" id="ARBA00006555"/>
    </source>
</evidence>
<proteinExistence type="inferred from homology"/>
<feature type="compositionally biased region" description="Low complexity" evidence="10">
    <location>
        <begin position="184"/>
        <end position="205"/>
    </location>
</feature>
<evidence type="ECO:0000256" key="4">
    <source>
        <dbReference type="ARBA" id="ARBA00022475"/>
    </source>
</evidence>
<reference evidence="13 14" key="1">
    <citation type="submission" date="2019-10" db="EMBL/GenBank/DDBJ databases">
        <title>Genome sequence of Azospirillum melinis.</title>
        <authorList>
            <person name="Ambrosini A."/>
            <person name="Sant'Anna F.H."/>
            <person name="Cassan F.D."/>
            <person name="Souza E.M."/>
            <person name="Passaglia L.M.P."/>
        </authorList>
    </citation>
    <scope>NUCLEOTIDE SEQUENCE [LARGE SCALE GENOMIC DNA]</scope>
    <source>
        <strain evidence="13 14">TMCY0552</strain>
    </source>
</reference>
<dbReference type="NCBIfam" id="TIGR01352">
    <property type="entry name" value="tonB_Cterm"/>
    <property type="match status" value="1"/>
</dbReference>
<feature type="transmembrane region" description="Helical" evidence="11">
    <location>
        <begin position="21"/>
        <end position="41"/>
    </location>
</feature>
<dbReference type="SUPFAM" id="SSF74653">
    <property type="entry name" value="TolA/TonB C-terminal domain"/>
    <property type="match status" value="1"/>
</dbReference>
<evidence type="ECO:0000256" key="7">
    <source>
        <dbReference type="ARBA" id="ARBA00022927"/>
    </source>
</evidence>
<keyword evidence="14" id="KW-1185">Reference proteome</keyword>